<feature type="transmembrane region" description="Helical" evidence="1">
    <location>
        <begin position="20"/>
        <end position="38"/>
    </location>
</feature>
<feature type="transmembrane region" description="Helical" evidence="1">
    <location>
        <begin position="255"/>
        <end position="277"/>
    </location>
</feature>
<keyword evidence="1" id="KW-1133">Transmembrane helix</keyword>
<sequence length="315" mass="35254">MVANSRVSLGGYGWKDPTTDAYVAILGLAIIIIVSCIVSTRSFERTNAERRDRLRSKGYVVAAWFILFYLVLALIQTIVTESNAAVTRWWFIIYIISSLAWKVADILILAITLRIIHHERFLAREGKAATTRALSTFNAVTVYILAVVSLINFGLLVYQTTYAIRGTYTNYRDLYNVSLAIVDTRIAYQAIYLIASIFVIARSAYLITHQKSKASIILTAIIGPSFFATTLLGLVNLCLNLTASSSQRYSTLVDLQWAATFIYIFANIFIYVSIAAIGRTRVLVENEAVLPHKDETTEAESGLSYQNERMKRLSS</sequence>
<gene>
    <name evidence="2" type="ORF">PVAG01_02032</name>
</gene>
<reference evidence="2 3" key="1">
    <citation type="submission" date="2024-06" db="EMBL/GenBank/DDBJ databases">
        <title>Complete genome of Phlyctema vagabunda strain 19-DSS-EL-015.</title>
        <authorList>
            <person name="Fiorenzani C."/>
        </authorList>
    </citation>
    <scope>NUCLEOTIDE SEQUENCE [LARGE SCALE GENOMIC DNA]</scope>
    <source>
        <strain evidence="2 3">19-DSS-EL-015</strain>
    </source>
</reference>
<evidence type="ECO:0000256" key="1">
    <source>
        <dbReference type="SAM" id="Phobius"/>
    </source>
</evidence>
<feature type="transmembrane region" description="Helical" evidence="1">
    <location>
        <begin position="186"/>
        <end position="207"/>
    </location>
</feature>
<feature type="transmembrane region" description="Helical" evidence="1">
    <location>
        <begin position="91"/>
        <end position="116"/>
    </location>
</feature>
<protein>
    <submittedName>
        <fullName evidence="2">Uncharacterized protein</fullName>
    </submittedName>
</protein>
<feature type="transmembrane region" description="Helical" evidence="1">
    <location>
        <begin position="137"/>
        <end position="158"/>
    </location>
</feature>
<feature type="transmembrane region" description="Helical" evidence="1">
    <location>
        <begin position="214"/>
        <end position="235"/>
    </location>
</feature>
<dbReference type="Proteomes" id="UP001629113">
    <property type="component" value="Unassembled WGS sequence"/>
</dbReference>
<feature type="transmembrane region" description="Helical" evidence="1">
    <location>
        <begin position="59"/>
        <end position="79"/>
    </location>
</feature>
<comment type="caution">
    <text evidence="2">The sequence shown here is derived from an EMBL/GenBank/DDBJ whole genome shotgun (WGS) entry which is preliminary data.</text>
</comment>
<keyword evidence="1" id="KW-0812">Transmembrane</keyword>
<name>A0ABR4PYU4_9HELO</name>
<proteinExistence type="predicted"/>
<organism evidence="2 3">
    <name type="scientific">Phlyctema vagabunda</name>
    <dbReference type="NCBI Taxonomy" id="108571"/>
    <lineage>
        <taxon>Eukaryota</taxon>
        <taxon>Fungi</taxon>
        <taxon>Dikarya</taxon>
        <taxon>Ascomycota</taxon>
        <taxon>Pezizomycotina</taxon>
        <taxon>Leotiomycetes</taxon>
        <taxon>Helotiales</taxon>
        <taxon>Dermateaceae</taxon>
        <taxon>Phlyctema</taxon>
    </lineage>
</organism>
<keyword evidence="3" id="KW-1185">Reference proteome</keyword>
<evidence type="ECO:0000313" key="2">
    <source>
        <dbReference type="EMBL" id="KAL3428523.1"/>
    </source>
</evidence>
<accession>A0ABR4PYU4</accession>
<evidence type="ECO:0000313" key="3">
    <source>
        <dbReference type="Proteomes" id="UP001629113"/>
    </source>
</evidence>
<dbReference type="EMBL" id="JBFCZG010000001">
    <property type="protein sequence ID" value="KAL3428523.1"/>
    <property type="molecule type" value="Genomic_DNA"/>
</dbReference>
<keyword evidence="1" id="KW-0472">Membrane</keyword>